<dbReference type="InterPro" id="IPR050215">
    <property type="entry name" value="Thiolase-like_sf_Thiolase"/>
</dbReference>
<dbReference type="GO" id="GO:0003988">
    <property type="term" value="F:acetyl-CoA C-acyltransferase activity"/>
    <property type="evidence" value="ECO:0007669"/>
    <property type="project" value="UniProtKB-EC"/>
</dbReference>
<evidence type="ECO:0000256" key="6">
    <source>
        <dbReference type="RuleBase" id="RU003557"/>
    </source>
</evidence>
<dbReference type="InterPro" id="IPR016039">
    <property type="entry name" value="Thiolase-like"/>
</dbReference>
<dbReference type="PROSITE" id="PS00737">
    <property type="entry name" value="THIOLASE_2"/>
    <property type="match status" value="1"/>
</dbReference>
<comment type="pathway">
    <text evidence="1">Lipid metabolism.</text>
</comment>
<dbReference type="PROSITE" id="PS00098">
    <property type="entry name" value="THIOLASE_1"/>
    <property type="match status" value="1"/>
</dbReference>
<dbReference type="InterPro" id="IPR020617">
    <property type="entry name" value="Thiolase_C"/>
</dbReference>
<dbReference type="InterPro" id="IPR020616">
    <property type="entry name" value="Thiolase_N"/>
</dbReference>
<evidence type="ECO:0000256" key="3">
    <source>
        <dbReference type="ARBA" id="ARBA00022679"/>
    </source>
</evidence>
<dbReference type="GO" id="GO:0005737">
    <property type="term" value="C:cytoplasm"/>
    <property type="evidence" value="ECO:0007669"/>
    <property type="project" value="UniProtKB-ARBA"/>
</dbReference>
<name>A0A4R1BCM8_9ACTN</name>
<dbReference type="EMBL" id="SKBU01000031">
    <property type="protein sequence ID" value="TCJ14811.1"/>
    <property type="molecule type" value="Genomic_DNA"/>
</dbReference>
<dbReference type="Pfam" id="PF02803">
    <property type="entry name" value="Thiolase_C"/>
    <property type="match status" value="1"/>
</dbReference>
<proteinExistence type="inferred from homology"/>
<comment type="caution">
    <text evidence="9">The sequence shown here is derived from an EMBL/GenBank/DDBJ whole genome shotgun (WGS) entry which is preliminary data.</text>
</comment>
<dbReference type="PANTHER" id="PTHR43853">
    <property type="entry name" value="3-KETOACYL-COA THIOLASE, PEROXISOMAL"/>
    <property type="match status" value="1"/>
</dbReference>
<dbReference type="Pfam" id="PF00108">
    <property type="entry name" value="Thiolase_N"/>
    <property type="match status" value="1"/>
</dbReference>
<dbReference type="Gene3D" id="3.40.47.10">
    <property type="match status" value="1"/>
</dbReference>
<evidence type="ECO:0000256" key="5">
    <source>
        <dbReference type="PIRSR" id="PIRSR000429-1"/>
    </source>
</evidence>
<dbReference type="CDD" id="cd00751">
    <property type="entry name" value="thiolase"/>
    <property type="match status" value="1"/>
</dbReference>
<feature type="domain" description="Thiolase N-terminal" evidence="7">
    <location>
        <begin position="5"/>
        <end position="262"/>
    </location>
</feature>
<dbReference type="PANTHER" id="PTHR43853:SF21">
    <property type="entry name" value="STEROID 3-KETOACYL-COA THIOLASE"/>
    <property type="match status" value="1"/>
</dbReference>
<evidence type="ECO:0000256" key="4">
    <source>
        <dbReference type="ARBA" id="ARBA00023315"/>
    </source>
</evidence>
<keyword evidence="3 6" id="KW-0808">Transferase</keyword>
<feature type="active site" description="Acyl-thioester intermediate" evidence="5">
    <location>
        <position position="91"/>
    </location>
</feature>
<keyword evidence="10" id="KW-1185">Reference proteome</keyword>
<gene>
    <name evidence="9" type="ORF">E0L93_13805</name>
</gene>
<feature type="active site" description="Proton acceptor" evidence="5">
    <location>
        <position position="379"/>
    </location>
</feature>
<evidence type="ECO:0000259" key="7">
    <source>
        <dbReference type="Pfam" id="PF00108"/>
    </source>
</evidence>
<dbReference type="InterPro" id="IPR002155">
    <property type="entry name" value="Thiolase"/>
</dbReference>
<evidence type="ECO:0000259" key="8">
    <source>
        <dbReference type="Pfam" id="PF02803"/>
    </source>
</evidence>
<dbReference type="OrthoDB" id="1402717at2"/>
<evidence type="ECO:0000313" key="9">
    <source>
        <dbReference type="EMBL" id="TCJ14811.1"/>
    </source>
</evidence>
<evidence type="ECO:0000256" key="1">
    <source>
        <dbReference type="ARBA" id="ARBA00005189"/>
    </source>
</evidence>
<dbReference type="FunFam" id="3.40.47.10:FF:000010">
    <property type="entry name" value="Acetyl-CoA acetyltransferase (Thiolase)"/>
    <property type="match status" value="1"/>
</dbReference>
<dbReference type="SUPFAM" id="SSF53901">
    <property type="entry name" value="Thiolase-like"/>
    <property type="match status" value="2"/>
</dbReference>
<dbReference type="EC" id="2.3.1.16" evidence="9"/>
<comment type="similarity">
    <text evidence="2 6">Belongs to the thiolase-like superfamily. Thiolase family.</text>
</comment>
<dbReference type="InterPro" id="IPR020615">
    <property type="entry name" value="Thiolase_acyl_enz_int_AS"/>
</dbReference>
<feature type="domain" description="Thiolase C-terminal" evidence="8">
    <location>
        <begin position="271"/>
        <end position="391"/>
    </location>
</feature>
<organism evidence="9 10">
    <name type="scientific">Rubrobacter taiwanensis</name>
    <dbReference type="NCBI Taxonomy" id="185139"/>
    <lineage>
        <taxon>Bacteria</taxon>
        <taxon>Bacillati</taxon>
        <taxon>Actinomycetota</taxon>
        <taxon>Rubrobacteria</taxon>
        <taxon>Rubrobacterales</taxon>
        <taxon>Rubrobacteraceae</taxon>
        <taxon>Rubrobacter</taxon>
    </lineage>
</organism>
<dbReference type="PIRSF" id="PIRSF000429">
    <property type="entry name" value="Ac-CoA_Ac_transf"/>
    <property type="match status" value="1"/>
</dbReference>
<feature type="active site" description="Proton acceptor" evidence="5">
    <location>
        <position position="349"/>
    </location>
</feature>
<dbReference type="NCBIfam" id="TIGR01930">
    <property type="entry name" value="AcCoA-C-Actrans"/>
    <property type="match status" value="1"/>
</dbReference>
<dbReference type="InterPro" id="IPR020613">
    <property type="entry name" value="Thiolase_CS"/>
</dbReference>
<dbReference type="Proteomes" id="UP000295244">
    <property type="component" value="Unassembled WGS sequence"/>
</dbReference>
<dbReference type="GO" id="GO:0010124">
    <property type="term" value="P:phenylacetate catabolic process"/>
    <property type="evidence" value="ECO:0007669"/>
    <property type="project" value="TreeGrafter"/>
</dbReference>
<evidence type="ECO:0000313" key="10">
    <source>
        <dbReference type="Proteomes" id="UP000295244"/>
    </source>
</evidence>
<evidence type="ECO:0000256" key="2">
    <source>
        <dbReference type="ARBA" id="ARBA00010982"/>
    </source>
</evidence>
<sequence length="395" mass="42079">MKEAVIVSGARTAVGRAPKGTLRTTRPDDMAAAAIREAVNRAGGLDPAEIEDVIIGCAFPEGTQGMNVARVAALRAGLPETVPGQTVNRFCSSGLQTIATAAERIMTGSASCIVAGGTESMSTADGMNSPTFSPNPELVKTNPAVYMGMGLTAEQVAREFKISRDEQDEFALRSHRRAAEAVDSGRFDAEIVPLEVDIEYVDEEGEVRHRRTTFRRDEGPRRDTSPEALAKLKPVFQQDGTVTAGNSSQRSDGAAAVVVMERERAEQLGLEPLLRFVGFTIGGVRPEVMGIGPLVSIPKALEMTGLSLDDIDLIELNEAFAAQTLAIVRELGIDIERLNVNGGAIALGHPMGATGTKLTVQIMHELKRREARYGMVTMCIGGGMGATGIFENLQN</sequence>
<protein>
    <submittedName>
        <fullName evidence="9">Acetyl-CoA C-acyltransferase</fullName>
        <ecNumber evidence="9">2.3.1.16</ecNumber>
    </submittedName>
</protein>
<reference evidence="9 10" key="1">
    <citation type="submission" date="2019-03" db="EMBL/GenBank/DDBJ databases">
        <title>Whole genome sequence of a novel Rubrobacter taiwanensis strain, isolated from Yellowstone National Park.</title>
        <authorList>
            <person name="Freed S."/>
            <person name="Ramaley R.F."/>
            <person name="Kyndt J.A."/>
        </authorList>
    </citation>
    <scope>NUCLEOTIDE SEQUENCE [LARGE SCALE GENOMIC DNA]</scope>
    <source>
        <strain evidence="9 10">Yellowstone</strain>
    </source>
</reference>
<accession>A0A4R1BCM8</accession>
<dbReference type="AlphaFoldDB" id="A0A4R1BCM8"/>
<dbReference type="GO" id="GO:0006635">
    <property type="term" value="P:fatty acid beta-oxidation"/>
    <property type="evidence" value="ECO:0007669"/>
    <property type="project" value="TreeGrafter"/>
</dbReference>
<dbReference type="RefSeq" id="WP_132692663.1">
    <property type="nucleotide sequence ID" value="NZ_SKBU01000031.1"/>
</dbReference>
<keyword evidence="4 6" id="KW-0012">Acyltransferase</keyword>